<keyword evidence="6" id="KW-0676">Redox-active center</keyword>
<feature type="domain" description="Thioredoxin" evidence="8">
    <location>
        <begin position="64"/>
        <end position="257"/>
    </location>
</feature>
<comment type="caution">
    <text evidence="9">The sequence shown here is derived from an EMBL/GenBank/DDBJ whole genome shotgun (WGS) entry which is preliminary data.</text>
</comment>
<dbReference type="SUPFAM" id="SSF52833">
    <property type="entry name" value="Thioredoxin-like"/>
    <property type="match status" value="1"/>
</dbReference>
<dbReference type="Pfam" id="PF13462">
    <property type="entry name" value="Thioredoxin_4"/>
    <property type="match status" value="1"/>
</dbReference>
<evidence type="ECO:0000256" key="6">
    <source>
        <dbReference type="ARBA" id="ARBA00023284"/>
    </source>
</evidence>
<organism evidence="9 10">
    <name type="scientific">Henriciella pelagia</name>
    <dbReference type="NCBI Taxonomy" id="1977912"/>
    <lineage>
        <taxon>Bacteria</taxon>
        <taxon>Pseudomonadati</taxon>
        <taxon>Pseudomonadota</taxon>
        <taxon>Alphaproteobacteria</taxon>
        <taxon>Hyphomonadales</taxon>
        <taxon>Hyphomonadaceae</taxon>
        <taxon>Henriciella</taxon>
    </lineage>
</organism>
<evidence type="ECO:0000256" key="5">
    <source>
        <dbReference type="ARBA" id="ARBA00023157"/>
    </source>
</evidence>
<name>A0ABQ1J823_9PROT</name>
<evidence type="ECO:0000256" key="3">
    <source>
        <dbReference type="ARBA" id="ARBA00022729"/>
    </source>
</evidence>
<dbReference type="InterPro" id="IPR036249">
    <property type="entry name" value="Thioredoxin-like_sf"/>
</dbReference>
<dbReference type="EMBL" id="BMKF01000001">
    <property type="protein sequence ID" value="GGB60950.1"/>
    <property type="molecule type" value="Genomic_DNA"/>
</dbReference>
<dbReference type="Gene3D" id="3.40.30.10">
    <property type="entry name" value="Glutaredoxin"/>
    <property type="match status" value="1"/>
</dbReference>
<dbReference type="PANTHER" id="PTHR13887">
    <property type="entry name" value="GLUTATHIONE S-TRANSFERASE KAPPA"/>
    <property type="match status" value="1"/>
</dbReference>
<evidence type="ECO:0000259" key="8">
    <source>
        <dbReference type="PROSITE" id="PS51352"/>
    </source>
</evidence>
<feature type="chain" id="PRO_5047242500" evidence="7">
    <location>
        <begin position="31"/>
        <end position="257"/>
    </location>
</feature>
<keyword evidence="10" id="KW-1185">Reference proteome</keyword>
<dbReference type="Pfam" id="PF18312">
    <property type="entry name" value="ScsC_N"/>
    <property type="match status" value="1"/>
</dbReference>
<evidence type="ECO:0000256" key="7">
    <source>
        <dbReference type="SAM" id="SignalP"/>
    </source>
</evidence>
<proteinExistence type="inferred from homology"/>
<comment type="function">
    <text evidence="1">May be required for disulfide bond formation in some proteins.</text>
</comment>
<evidence type="ECO:0000256" key="2">
    <source>
        <dbReference type="ARBA" id="ARBA00005791"/>
    </source>
</evidence>
<keyword evidence="3 7" id="KW-0732">Signal</keyword>
<reference evidence="10" key="1">
    <citation type="journal article" date="2019" name="Int. J. Syst. Evol. Microbiol.">
        <title>The Global Catalogue of Microorganisms (GCM) 10K type strain sequencing project: providing services to taxonomists for standard genome sequencing and annotation.</title>
        <authorList>
            <consortium name="The Broad Institute Genomics Platform"/>
            <consortium name="The Broad Institute Genome Sequencing Center for Infectious Disease"/>
            <person name="Wu L."/>
            <person name="Ma J."/>
        </authorList>
    </citation>
    <scope>NUCLEOTIDE SEQUENCE [LARGE SCALE GENOMIC DNA]</scope>
    <source>
        <strain evidence="10">CGMCC 1.15928</strain>
    </source>
</reference>
<gene>
    <name evidence="9" type="ORF">GCM10011503_06860</name>
</gene>
<keyword evidence="4" id="KW-0560">Oxidoreductase</keyword>
<evidence type="ECO:0000313" key="9">
    <source>
        <dbReference type="EMBL" id="GGB60950.1"/>
    </source>
</evidence>
<dbReference type="InterPro" id="IPR012336">
    <property type="entry name" value="Thioredoxin-like_fold"/>
</dbReference>
<comment type="similarity">
    <text evidence="2">Belongs to the thioredoxin family. DsbA subfamily.</text>
</comment>
<dbReference type="RefSeq" id="WP_158084597.1">
    <property type="nucleotide sequence ID" value="NZ_BMKF01000001.1"/>
</dbReference>
<evidence type="ECO:0000256" key="4">
    <source>
        <dbReference type="ARBA" id="ARBA00023002"/>
    </source>
</evidence>
<accession>A0ABQ1J823</accession>
<sequence>MKHQTKAIRMTRKLAPLTALALVALTPACAQGDVDLTNKSAIEKIVRDYILENPEIIEEALIALSEKKAEEEAAAARKAITDNHDLIYKSKNDFAIGPEDAPVTLVEFFDYRCGYCKRSMEWTMALPEKYDNKVRVVFKEFPILTAESEKAALAALAAGEQGKYAEMHRELMQLDNSTGFDKDDIDAAAERAGVNVDKMRADMESVKLQKVVADNKSLARKIGVDGTPAFFVGDEFVPGADQSRVNMMIENALAEIG</sequence>
<keyword evidence="5" id="KW-1015">Disulfide bond</keyword>
<dbReference type="InterPro" id="IPR041205">
    <property type="entry name" value="ScsC_N"/>
</dbReference>
<evidence type="ECO:0000313" key="10">
    <source>
        <dbReference type="Proteomes" id="UP000628854"/>
    </source>
</evidence>
<evidence type="ECO:0000256" key="1">
    <source>
        <dbReference type="ARBA" id="ARBA00003565"/>
    </source>
</evidence>
<dbReference type="Proteomes" id="UP000628854">
    <property type="component" value="Unassembled WGS sequence"/>
</dbReference>
<feature type="signal peptide" evidence="7">
    <location>
        <begin position="1"/>
        <end position="30"/>
    </location>
</feature>
<dbReference type="PANTHER" id="PTHR13887:SF14">
    <property type="entry name" value="DISULFIDE BOND FORMATION PROTEIN D"/>
    <property type="match status" value="1"/>
</dbReference>
<dbReference type="PROSITE" id="PS51352">
    <property type="entry name" value="THIOREDOXIN_2"/>
    <property type="match status" value="1"/>
</dbReference>
<dbReference type="InterPro" id="IPR013766">
    <property type="entry name" value="Thioredoxin_domain"/>
</dbReference>
<protein>
    <submittedName>
        <fullName evidence="9">Outer membrane protein</fullName>
    </submittedName>
</protein>